<sequence length="755" mass="87587">MEKRYQPQKLENKISKLWVSKKTFSYKRDKNKKPFSIIMPPPNANAPLHIGHAMFIALEDIMTRFNRMKGQVCLWLPGADHAGILTQVVFEKKLASKGKTRFDLGRSEFYRQCYSFTQKNKKLMYDQLKKIGGSANFAKEKFTLDPKISQEVLKSFMALYKDKLAYRGDRLVNWCPRCMTALSDLEVEHLEVKTKLWFIKYPLKTHSQITGETRFLVVATTRPETLLGDTALAVNRKDQRYQMFINQKAILPLVNRLIPIIADKAVDMEFGTGVIKVTPAHDPTDWEMGQRHKLKKISVLGFNNRMTKKAGKEYEGLKKNEARRRIVELLNRQNLLIKVRNYNHSVGHCERCKTIVEPLISKQWFLKTNKRIKLKSKSLEQKLGRKQVSLKEMGILAVKKKHLKILPHRFKINYLNWMRNLHDWCISRQLWWGQQMPIYYCGSKGLSPLQKQMNPKLAKVEPGCGTVIVSLTKPKACPKCRKRKSIIQDPDVFDTWFSSAQWPYTSLGFPNSHDYKYFYPTSVMETGYEILNIWVARMIMMGLYRTKKVPFKTVYLHGLVKDAFGEKMSKSKGNVINPLEVIAKHGADALRMALVVGATPGNDISIGEEKIKGYRNFTNKVWNIGRFINLNLKSTKKNIPLFSKNLKGLTKEDKLIIKKLEQLIKETTLNLETYKFSLAGEAIYHFLWHELADKYLEYSKERLNKKDVVVLAVLSHLYLNSLKLLHPFMPFVTEAVWQEMPEIKEKVLASSSWPK</sequence>
<dbReference type="InterPro" id="IPR033705">
    <property type="entry name" value="Anticodon_Ia_Val"/>
</dbReference>
<keyword evidence="3 10" id="KW-0436">Ligase</keyword>
<dbReference type="Gene3D" id="1.10.730.10">
    <property type="entry name" value="Isoleucyl-tRNA Synthetase, Domain 1"/>
    <property type="match status" value="1"/>
</dbReference>
<dbReference type="NCBIfam" id="NF004349">
    <property type="entry name" value="PRK05729.1"/>
    <property type="match status" value="1"/>
</dbReference>
<evidence type="ECO:0000256" key="2">
    <source>
        <dbReference type="ARBA" id="ARBA00022490"/>
    </source>
</evidence>
<evidence type="ECO:0000259" key="11">
    <source>
        <dbReference type="Pfam" id="PF00133"/>
    </source>
</evidence>
<keyword evidence="5 10" id="KW-0067">ATP-binding</keyword>
<evidence type="ECO:0000256" key="4">
    <source>
        <dbReference type="ARBA" id="ARBA00022741"/>
    </source>
</evidence>
<dbReference type="Pfam" id="PF00133">
    <property type="entry name" value="tRNA-synt_1"/>
    <property type="match status" value="1"/>
</dbReference>
<dbReference type="SUPFAM" id="SSF50677">
    <property type="entry name" value="ValRS/IleRS/LeuRS editing domain"/>
    <property type="match status" value="1"/>
</dbReference>
<organism evidence="13 14">
    <name type="scientific">Candidatus Beckwithbacteria bacterium CG10_big_fil_rev_8_21_14_0_10_34_10</name>
    <dbReference type="NCBI Taxonomy" id="1974495"/>
    <lineage>
        <taxon>Bacteria</taxon>
        <taxon>Candidatus Beckwithiibacteriota</taxon>
    </lineage>
</organism>
<evidence type="ECO:0000256" key="8">
    <source>
        <dbReference type="ARBA" id="ARBA00047552"/>
    </source>
</evidence>
<dbReference type="InterPro" id="IPR014729">
    <property type="entry name" value="Rossmann-like_a/b/a_fold"/>
</dbReference>
<comment type="caution">
    <text evidence="13">The sequence shown here is derived from an EMBL/GenBank/DDBJ whole genome shotgun (WGS) entry which is preliminary data.</text>
</comment>
<dbReference type="EC" id="6.1.1.9" evidence="1 9"/>
<dbReference type="AlphaFoldDB" id="A0A2H0W896"/>
<dbReference type="InterPro" id="IPR009080">
    <property type="entry name" value="tRNAsynth_Ia_anticodon-bd"/>
</dbReference>
<dbReference type="SUPFAM" id="SSF52374">
    <property type="entry name" value="Nucleotidylyl transferase"/>
    <property type="match status" value="1"/>
</dbReference>
<dbReference type="InterPro" id="IPR002303">
    <property type="entry name" value="Valyl-tRNA_ligase"/>
</dbReference>
<reference evidence="14" key="1">
    <citation type="submission" date="2017-09" db="EMBL/GenBank/DDBJ databases">
        <title>Depth-based differentiation of microbial function through sediment-hosted aquifers and enrichment of novel symbionts in the deep terrestrial subsurface.</title>
        <authorList>
            <person name="Probst A.J."/>
            <person name="Ladd B."/>
            <person name="Jarett J.K."/>
            <person name="Geller-Mcgrath D.E."/>
            <person name="Sieber C.M.K."/>
            <person name="Emerson J.B."/>
            <person name="Anantharaman K."/>
            <person name="Thomas B.C."/>
            <person name="Malmstrom R."/>
            <person name="Stieglmeier M."/>
            <person name="Klingl A."/>
            <person name="Woyke T."/>
            <person name="Ryan C.M."/>
            <person name="Banfield J.F."/>
        </authorList>
    </citation>
    <scope>NUCLEOTIDE SEQUENCE [LARGE SCALE GENOMIC DNA]</scope>
</reference>
<comment type="similarity">
    <text evidence="10">Belongs to the class-I aminoacyl-tRNA synthetase family.</text>
</comment>
<dbReference type="PANTHER" id="PTHR11946">
    <property type="entry name" value="VALYL-TRNA SYNTHETASES"/>
    <property type="match status" value="1"/>
</dbReference>
<dbReference type="GO" id="GO:0005829">
    <property type="term" value="C:cytosol"/>
    <property type="evidence" value="ECO:0007669"/>
    <property type="project" value="TreeGrafter"/>
</dbReference>
<feature type="domain" description="Methionyl/Valyl/Leucyl/Isoleucyl-tRNA synthetase anticodon-binding" evidence="12">
    <location>
        <begin position="653"/>
        <end position="754"/>
    </location>
</feature>
<dbReference type="Proteomes" id="UP000230093">
    <property type="component" value="Unassembled WGS sequence"/>
</dbReference>
<evidence type="ECO:0000256" key="10">
    <source>
        <dbReference type="RuleBase" id="RU363035"/>
    </source>
</evidence>
<dbReference type="Pfam" id="PF08264">
    <property type="entry name" value="Anticodon_1"/>
    <property type="match status" value="1"/>
</dbReference>
<dbReference type="InterPro" id="IPR002300">
    <property type="entry name" value="aa-tRNA-synth_Ia"/>
</dbReference>
<evidence type="ECO:0000256" key="9">
    <source>
        <dbReference type="NCBIfam" id="TIGR00422"/>
    </source>
</evidence>
<accession>A0A2H0W896</accession>
<dbReference type="GO" id="GO:0005524">
    <property type="term" value="F:ATP binding"/>
    <property type="evidence" value="ECO:0007669"/>
    <property type="project" value="UniProtKB-KW"/>
</dbReference>
<evidence type="ECO:0000256" key="1">
    <source>
        <dbReference type="ARBA" id="ARBA00013169"/>
    </source>
</evidence>
<dbReference type="GO" id="GO:0004832">
    <property type="term" value="F:valine-tRNA ligase activity"/>
    <property type="evidence" value="ECO:0007669"/>
    <property type="project" value="UniProtKB-UniRule"/>
</dbReference>
<evidence type="ECO:0000256" key="5">
    <source>
        <dbReference type="ARBA" id="ARBA00022840"/>
    </source>
</evidence>
<proteinExistence type="inferred from homology"/>
<name>A0A2H0W896_9BACT</name>
<dbReference type="GO" id="GO:0002161">
    <property type="term" value="F:aminoacyl-tRNA deacylase activity"/>
    <property type="evidence" value="ECO:0007669"/>
    <property type="project" value="InterPro"/>
</dbReference>
<dbReference type="SUPFAM" id="SSF47323">
    <property type="entry name" value="Anticodon-binding domain of a subclass of class I aminoacyl-tRNA synthetases"/>
    <property type="match status" value="1"/>
</dbReference>
<evidence type="ECO:0000259" key="12">
    <source>
        <dbReference type="Pfam" id="PF08264"/>
    </source>
</evidence>
<dbReference type="PANTHER" id="PTHR11946:SF93">
    <property type="entry name" value="VALINE--TRNA LIGASE, CHLOROPLASTIC_MITOCHONDRIAL 2"/>
    <property type="match status" value="1"/>
</dbReference>
<dbReference type="Gene3D" id="3.40.50.620">
    <property type="entry name" value="HUPs"/>
    <property type="match status" value="2"/>
</dbReference>
<evidence type="ECO:0000256" key="3">
    <source>
        <dbReference type="ARBA" id="ARBA00022598"/>
    </source>
</evidence>
<dbReference type="InterPro" id="IPR009008">
    <property type="entry name" value="Val/Leu/Ile-tRNA-synth_edit"/>
</dbReference>
<comment type="catalytic activity">
    <reaction evidence="8">
        <text>tRNA(Val) + L-valine + ATP = L-valyl-tRNA(Val) + AMP + diphosphate</text>
        <dbReference type="Rhea" id="RHEA:10704"/>
        <dbReference type="Rhea" id="RHEA-COMP:9672"/>
        <dbReference type="Rhea" id="RHEA-COMP:9708"/>
        <dbReference type="ChEBI" id="CHEBI:30616"/>
        <dbReference type="ChEBI" id="CHEBI:33019"/>
        <dbReference type="ChEBI" id="CHEBI:57762"/>
        <dbReference type="ChEBI" id="CHEBI:78442"/>
        <dbReference type="ChEBI" id="CHEBI:78537"/>
        <dbReference type="ChEBI" id="CHEBI:456215"/>
        <dbReference type="EC" id="6.1.1.9"/>
    </reaction>
</comment>
<dbReference type="PRINTS" id="PR00986">
    <property type="entry name" value="TRNASYNTHVAL"/>
</dbReference>
<keyword evidence="6 10" id="KW-0648">Protein biosynthesis</keyword>
<keyword evidence="7 10" id="KW-0030">Aminoacyl-tRNA synthetase</keyword>
<evidence type="ECO:0000313" key="14">
    <source>
        <dbReference type="Proteomes" id="UP000230093"/>
    </source>
</evidence>
<dbReference type="InterPro" id="IPR013155">
    <property type="entry name" value="M/V/L/I-tRNA-synth_anticd-bd"/>
</dbReference>
<dbReference type="CDD" id="cd07962">
    <property type="entry name" value="Anticodon_Ia_Val"/>
    <property type="match status" value="1"/>
</dbReference>
<evidence type="ECO:0000313" key="13">
    <source>
        <dbReference type="EMBL" id="PIS08876.1"/>
    </source>
</evidence>
<dbReference type="PROSITE" id="PS00178">
    <property type="entry name" value="AA_TRNA_LIGASE_I"/>
    <property type="match status" value="1"/>
</dbReference>
<dbReference type="EMBL" id="PEZT01000025">
    <property type="protein sequence ID" value="PIS08876.1"/>
    <property type="molecule type" value="Genomic_DNA"/>
</dbReference>
<evidence type="ECO:0000256" key="7">
    <source>
        <dbReference type="ARBA" id="ARBA00023146"/>
    </source>
</evidence>
<feature type="domain" description="Aminoacyl-tRNA synthetase class Ia" evidence="11">
    <location>
        <begin position="14"/>
        <end position="606"/>
    </location>
</feature>
<keyword evidence="4 10" id="KW-0547">Nucleotide-binding</keyword>
<protein>
    <recommendedName>
        <fullName evidence="1 9">Valine--tRNA ligase</fullName>
        <ecNumber evidence="1 9">6.1.1.9</ecNumber>
    </recommendedName>
</protein>
<dbReference type="CDD" id="cd00817">
    <property type="entry name" value="ValRS_core"/>
    <property type="match status" value="1"/>
</dbReference>
<dbReference type="NCBIfam" id="TIGR00422">
    <property type="entry name" value="valS"/>
    <property type="match status" value="1"/>
</dbReference>
<dbReference type="InterPro" id="IPR001412">
    <property type="entry name" value="aa-tRNA-synth_I_CS"/>
</dbReference>
<gene>
    <name evidence="13" type="ORF">COT75_04285</name>
</gene>
<evidence type="ECO:0000256" key="6">
    <source>
        <dbReference type="ARBA" id="ARBA00022917"/>
    </source>
</evidence>
<dbReference type="GO" id="GO:0006438">
    <property type="term" value="P:valyl-tRNA aminoacylation"/>
    <property type="evidence" value="ECO:0007669"/>
    <property type="project" value="UniProtKB-UniRule"/>
</dbReference>
<keyword evidence="2" id="KW-0963">Cytoplasm</keyword>